<reference evidence="2 3" key="1">
    <citation type="submission" date="2021-07" db="EMBL/GenBank/DDBJ databases">
        <title>The Aristolochia fimbriata genome: insights into angiosperm evolution, floral development and chemical biosynthesis.</title>
        <authorList>
            <person name="Jiao Y."/>
        </authorList>
    </citation>
    <scope>NUCLEOTIDE SEQUENCE [LARGE SCALE GENOMIC DNA]</scope>
    <source>
        <strain evidence="2">IBCAS-2021</strain>
        <tissue evidence="2">Leaf</tissue>
    </source>
</reference>
<organism evidence="2 3">
    <name type="scientific">Aristolochia fimbriata</name>
    <name type="common">White veined hardy Dutchman's pipe vine</name>
    <dbReference type="NCBI Taxonomy" id="158543"/>
    <lineage>
        <taxon>Eukaryota</taxon>
        <taxon>Viridiplantae</taxon>
        <taxon>Streptophyta</taxon>
        <taxon>Embryophyta</taxon>
        <taxon>Tracheophyta</taxon>
        <taxon>Spermatophyta</taxon>
        <taxon>Magnoliopsida</taxon>
        <taxon>Magnoliidae</taxon>
        <taxon>Piperales</taxon>
        <taxon>Aristolochiaceae</taxon>
        <taxon>Aristolochia</taxon>
    </lineage>
</organism>
<evidence type="ECO:0000256" key="1">
    <source>
        <dbReference type="SAM" id="MobiDB-lite"/>
    </source>
</evidence>
<feature type="compositionally biased region" description="Polar residues" evidence="1">
    <location>
        <begin position="133"/>
        <end position="152"/>
    </location>
</feature>
<protein>
    <submittedName>
        <fullName evidence="2">Uncharacterized protein</fullName>
    </submittedName>
</protein>
<sequence length="246" mass="27817">MLRKYVQALGEAWYFRKSSRKKEERKRSAASLDCFSSFHSGAFGSFQSDAAFSSETKCLSVRIVLAGGLAELHQRPVAAAEVLERYPGMCLARPEVFRRPDESILDPWEMLLPGQKFFLVPRSTVRKLRIRNLGNQDPKPTNLGIQLQTPTTPRDRGTQDPETRSSGTLRLMPAEVESAAASKRDDESDEFFSAKDFYVSKDKWSKWVSSRSTKPVKSFRPPIRKPKTVKTLGWKPSLDSIEESSP</sequence>
<dbReference type="EMBL" id="JAINDJ010000005">
    <property type="protein sequence ID" value="KAG9446713.1"/>
    <property type="molecule type" value="Genomic_DNA"/>
</dbReference>
<dbReference type="PANTHER" id="PTHR33052">
    <property type="entry name" value="DUF4228 DOMAIN PROTEIN-RELATED"/>
    <property type="match status" value="1"/>
</dbReference>
<dbReference type="AlphaFoldDB" id="A0AAV7ED99"/>
<dbReference type="InterPro" id="IPR025322">
    <property type="entry name" value="PADRE_dom"/>
</dbReference>
<name>A0AAV7ED99_ARIFI</name>
<feature type="region of interest" description="Disordered" evidence="1">
    <location>
        <begin position="208"/>
        <end position="246"/>
    </location>
</feature>
<feature type="region of interest" description="Disordered" evidence="1">
    <location>
        <begin position="132"/>
        <end position="170"/>
    </location>
</feature>
<dbReference type="Pfam" id="PF14009">
    <property type="entry name" value="PADRE"/>
    <property type="match status" value="1"/>
</dbReference>
<dbReference type="Proteomes" id="UP000825729">
    <property type="component" value="Unassembled WGS sequence"/>
</dbReference>
<gene>
    <name evidence="2" type="ORF">H6P81_012841</name>
</gene>
<keyword evidence="3" id="KW-1185">Reference proteome</keyword>
<evidence type="ECO:0000313" key="3">
    <source>
        <dbReference type="Proteomes" id="UP000825729"/>
    </source>
</evidence>
<proteinExistence type="predicted"/>
<accession>A0AAV7ED99</accession>
<feature type="compositionally biased region" description="Basic and acidic residues" evidence="1">
    <location>
        <begin position="153"/>
        <end position="163"/>
    </location>
</feature>
<evidence type="ECO:0000313" key="2">
    <source>
        <dbReference type="EMBL" id="KAG9446713.1"/>
    </source>
</evidence>
<comment type="caution">
    <text evidence="2">The sequence shown here is derived from an EMBL/GenBank/DDBJ whole genome shotgun (WGS) entry which is preliminary data.</text>
</comment>